<organism evidence="2">
    <name type="scientific">marine metagenome</name>
    <dbReference type="NCBI Taxonomy" id="408172"/>
    <lineage>
        <taxon>unclassified sequences</taxon>
        <taxon>metagenomes</taxon>
        <taxon>ecological metagenomes</taxon>
    </lineage>
</organism>
<protein>
    <submittedName>
        <fullName evidence="2">Uncharacterized protein</fullName>
    </submittedName>
</protein>
<name>A0A382Z6X5_9ZZZZ</name>
<feature type="transmembrane region" description="Helical" evidence="1">
    <location>
        <begin position="12"/>
        <end position="30"/>
    </location>
</feature>
<reference evidence="2" key="1">
    <citation type="submission" date="2018-05" db="EMBL/GenBank/DDBJ databases">
        <authorList>
            <person name="Lanie J.A."/>
            <person name="Ng W.-L."/>
            <person name="Kazmierczak K.M."/>
            <person name="Andrzejewski T.M."/>
            <person name="Davidsen T.M."/>
            <person name="Wayne K.J."/>
            <person name="Tettelin H."/>
            <person name="Glass J.I."/>
            <person name="Rusch D."/>
            <person name="Podicherti R."/>
            <person name="Tsui H.-C.T."/>
            <person name="Winkler M.E."/>
        </authorList>
    </citation>
    <scope>NUCLEOTIDE SEQUENCE</scope>
</reference>
<keyword evidence="1" id="KW-0472">Membrane</keyword>
<keyword evidence="1" id="KW-1133">Transmembrane helix</keyword>
<evidence type="ECO:0000256" key="1">
    <source>
        <dbReference type="SAM" id="Phobius"/>
    </source>
</evidence>
<sequence length="101" mass="11593">MDLLLQKTINLKFPLMVIVGGYCVVIIRYFTYGIQLYFMCTNNVTYSNILPNMEIKEKIDFLRRKGWTLSAISDELGVGRETAYGWIARGHSPSNIKLVNL</sequence>
<feature type="non-terminal residue" evidence="2">
    <location>
        <position position="101"/>
    </location>
</feature>
<gene>
    <name evidence="2" type="ORF">METZ01_LOCUS443803</name>
</gene>
<dbReference type="AlphaFoldDB" id="A0A382Z6X5"/>
<evidence type="ECO:0000313" key="2">
    <source>
        <dbReference type="EMBL" id="SVD90949.1"/>
    </source>
</evidence>
<accession>A0A382Z6X5</accession>
<proteinExistence type="predicted"/>
<dbReference type="EMBL" id="UINC01181314">
    <property type="protein sequence ID" value="SVD90949.1"/>
    <property type="molecule type" value="Genomic_DNA"/>
</dbReference>
<keyword evidence="1" id="KW-0812">Transmembrane</keyword>